<evidence type="ECO:0000313" key="8">
    <source>
        <dbReference type="EMBL" id="KUK67219.1"/>
    </source>
</evidence>
<keyword evidence="5 6" id="KW-0472">Membrane</keyword>
<protein>
    <recommendedName>
        <fullName evidence="7">VTT domain-containing protein</fullName>
    </recommendedName>
</protein>
<evidence type="ECO:0000256" key="2">
    <source>
        <dbReference type="ARBA" id="ARBA00022475"/>
    </source>
</evidence>
<comment type="caution">
    <text evidence="8">The sequence shown here is derived from an EMBL/GenBank/DDBJ whole genome shotgun (WGS) entry which is preliminary data.</text>
</comment>
<accession>A0A101GYZ5</accession>
<keyword evidence="3 6" id="KW-0812">Transmembrane</keyword>
<dbReference type="Proteomes" id="UP000053469">
    <property type="component" value="Unassembled WGS sequence"/>
</dbReference>
<evidence type="ECO:0000259" key="7">
    <source>
        <dbReference type="Pfam" id="PF09335"/>
    </source>
</evidence>
<keyword evidence="2" id="KW-1003">Cell membrane</keyword>
<evidence type="ECO:0000256" key="1">
    <source>
        <dbReference type="ARBA" id="ARBA00004651"/>
    </source>
</evidence>
<dbReference type="PANTHER" id="PTHR42709:SF6">
    <property type="entry name" value="UNDECAPRENYL PHOSPHATE TRANSPORTER A"/>
    <property type="match status" value="1"/>
</dbReference>
<dbReference type="PANTHER" id="PTHR42709">
    <property type="entry name" value="ALKALINE PHOSPHATASE LIKE PROTEIN"/>
    <property type="match status" value="1"/>
</dbReference>
<keyword evidence="4 6" id="KW-1133">Transmembrane helix</keyword>
<proteinExistence type="predicted"/>
<reference evidence="9" key="1">
    <citation type="journal article" date="2015" name="MBio">
        <title>Genome-Resolved Metagenomic Analysis Reveals Roles for Candidate Phyla and Other Microbial Community Members in Biogeochemical Transformations in Oil Reservoirs.</title>
        <authorList>
            <person name="Hu P."/>
            <person name="Tom L."/>
            <person name="Singh A."/>
            <person name="Thomas B.C."/>
            <person name="Baker B.J."/>
            <person name="Piceno Y.M."/>
            <person name="Andersen G.L."/>
            <person name="Banfield J.F."/>
        </authorList>
    </citation>
    <scope>NUCLEOTIDE SEQUENCE [LARGE SCALE GENOMIC DNA]</scope>
</reference>
<dbReference type="Pfam" id="PF09335">
    <property type="entry name" value="VTT_dom"/>
    <property type="match status" value="1"/>
</dbReference>
<comment type="subcellular location">
    <subcellularLocation>
        <location evidence="1">Cell membrane</location>
        <topology evidence="1">Multi-pass membrane protein</topology>
    </subcellularLocation>
</comment>
<evidence type="ECO:0000256" key="3">
    <source>
        <dbReference type="ARBA" id="ARBA00022692"/>
    </source>
</evidence>
<dbReference type="EMBL" id="LGGI01000029">
    <property type="protein sequence ID" value="KUK67219.1"/>
    <property type="molecule type" value="Genomic_DNA"/>
</dbReference>
<dbReference type="InterPro" id="IPR051311">
    <property type="entry name" value="DedA_domain"/>
</dbReference>
<dbReference type="AlphaFoldDB" id="A0A101GYZ5"/>
<name>A0A101GYZ5_9BACT</name>
<evidence type="ECO:0000256" key="5">
    <source>
        <dbReference type="ARBA" id="ARBA00023136"/>
    </source>
</evidence>
<organism evidence="8 9">
    <name type="scientific">candidate division WS6 bacterium 36_33</name>
    <dbReference type="NCBI Taxonomy" id="1641388"/>
    <lineage>
        <taxon>Bacteria</taxon>
        <taxon>Candidatus Dojkabacteria</taxon>
    </lineage>
</organism>
<dbReference type="InterPro" id="IPR032816">
    <property type="entry name" value="VTT_dom"/>
</dbReference>
<evidence type="ECO:0000313" key="9">
    <source>
        <dbReference type="Proteomes" id="UP000053469"/>
    </source>
</evidence>
<evidence type="ECO:0000256" key="4">
    <source>
        <dbReference type="ARBA" id="ARBA00022989"/>
    </source>
</evidence>
<sequence length="215" mass="23908">MINSLVDWLVQAIDSLGYLGVLIAVFLESFTAVIPSQIVLPFSGFVASQGSLNIVLVIITVVVGAYLGTLPFYFIGRWGDDFVEKFLTKYGKYIFLSNEDLEKGYKAFEKYGGGIVLFGRLIPLIRSVISFPAGVARMKFSVFSLYTVVGSLIFATVSCLAGYFMGENWPVVSSYIDQYENVVLALLSIAILIYIWRGMREVIKKSKEKEAEKEA</sequence>
<feature type="transmembrane region" description="Helical" evidence="6">
    <location>
        <begin position="178"/>
        <end position="196"/>
    </location>
</feature>
<gene>
    <name evidence="8" type="ORF">XD87_0258</name>
</gene>
<feature type="transmembrane region" description="Helical" evidence="6">
    <location>
        <begin position="16"/>
        <end position="40"/>
    </location>
</feature>
<dbReference type="GO" id="GO:0005886">
    <property type="term" value="C:plasma membrane"/>
    <property type="evidence" value="ECO:0007669"/>
    <property type="project" value="UniProtKB-SubCell"/>
</dbReference>
<feature type="transmembrane region" description="Helical" evidence="6">
    <location>
        <begin position="52"/>
        <end position="75"/>
    </location>
</feature>
<feature type="transmembrane region" description="Helical" evidence="6">
    <location>
        <begin position="143"/>
        <end position="166"/>
    </location>
</feature>
<feature type="domain" description="VTT" evidence="7">
    <location>
        <begin position="34"/>
        <end position="163"/>
    </location>
</feature>
<evidence type="ECO:0000256" key="6">
    <source>
        <dbReference type="SAM" id="Phobius"/>
    </source>
</evidence>